<organism evidence="1 2">
    <name type="scientific">Puccinia sorghi</name>
    <dbReference type="NCBI Taxonomy" id="27349"/>
    <lineage>
        <taxon>Eukaryota</taxon>
        <taxon>Fungi</taxon>
        <taxon>Dikarya</taxon>
        <taxon>Basidiomycota</taxon>
        <taxon>Pucciniomycotina</taxon>
        <taxon>Pucciniomycetes</taxon>
        <taxon>Pucciniales</taxon>
        <taxon>Pucciniaceae</taxon>
        <taxon>Puccinia</taxon>
    </lineage>
</organism>
<proteinExistence type="predicted"/>
<name>A0A0L6UH06_9BASI</name>
<evidence type="ECO:0000313" key="1">
    <source>
        <dbReference type="EMBL" id="KNZ47808.1"/>
    </source>
</evidence>
<reference evidence="1 2" key="1">
    <citation type="submission" date="2015-08" db="EMBL/GenBank/DDBJ databases">
        <title>Next Generation Sequencing and Analysis of the Genome of Puccinia sorghi L Schw, the Causal Agent of Maize Common Rust.</title>
        <authorList>
            <person name="Rochi L."/>
            <person name="Burguener G."/>
            <person name="Darino M."/>
            <person name="Turjanski A."/>
            <person name="Kreff E."/>
            <person name="Dieguez M.J."/>
            <person name="Sacco F."/>
        </authorList>
    </citation>
    <scope>NUCLEOTIDE SEQUENCE [LARGE SCALE GENOMIC DNA]</scope>
    <source>
        <strain evidence="1 2">RO10H11247</strain>
    </source>
</reference>
<gene>
    <name evidence="1" type="ORF">VP01_6116g1</name>
</gene>
<evidence type="ECO:0000313" key="2">
    <source>
        <dbReference type="Proteomes" id="UP000037035"/>
    </source>
</evidence>
<dbReference type="AlphaFoldDB" id="A0A0L6UH06"/>
<sequence>MSGNVECESCDIQFYGVRRNLFSFIVDHGPTTTPGDSFPYIALRSNEAEPDGSLIYGEQKASVLWTLFVRPSLGITILPISPTRKGAGRYNTRRQKMNHTEARWETEHISRRGLPTAGSLEWDSRNETTQVESVFKEHSPRSILSVTGEPVGLSVSGENTDVRAVTPTLAVVSEHTNVRAVAPSLAVVGQDADVRTIAPLLTVVLRGAVRGVGLLGEGAHVRTISPLWHVGGVVEGECTEGIPWTISWFDCIEWSCRSEHLIGICATGVIRAPQTPFPAGKLGLPILPFSDRSLHAPFLFHRLDFFLLCTVAFSNPPLPVLSHRRSRQVLCLPIFSRLRIACLYLHHARPEQC</sequence>
<dbReference type="EMBL" id="LAVV01011404">
    <property type="protein sequence ID" value="KNZ47808.1"/>
    <property type="molecule type" value="Genomic_DNA"/>
</dbReference>
<accession>A0A0L6UH06</accession>
<protein>
    <submittedName>
        <fullName evidence="1">Uncharacterized protein</fullName>
    </submittedName>
</protein>
<keyword evidence="2" id="KW-1185">Reference proteome</keyword>
<dbReference type="VEuPathDB" id="FungiDB:VP01_6116g1"/>
<comment type="caution">
    <text evidence="1">The sequence shown here is derived from an EMBL/GenBank/DDBJ whole genome shotgun (WGS) entry which is preliminary data.</text>
</comment>
<dbReference type="Proteomes" id="UP000037035">
    <property type="component" value="Unassembled WGS sequence"/>
</dbReference>